<accession>A0ABY3GB31</accession>
<evidence type="ECO:0000256" key="1">
    <source>
        <dbReference type="SAM" id="Coils"/>
    </source>
</evidence>
<evidence type="ECO:0000313" key="4">
    <source>
        <dbReference type="Proteomes" id="UP000321599"/>
    </source>
</evidence>
<proteinExistence type="predicted"/>
<keyword evidence="2" id="KW-1133">Transmembrane helix</keyword>
<keyword evidence="1" id="KW-0175">Coiled coil</keyword>
<name>A0ABY3GB31_9BACT</name>
<comment type="caution">
    <text evidence="3">The sequence shown here is derived from an EMBL/GenBank/DDBJ whole genome shotgun (WGS) entry which is preliminary data.</text>
</comment>
<dbReference type="RefSeq" id="WP_187106442.1">
    <property type="nucleotide sequence ID" value="NZ_VOAV01000004.1"/>
</dbReference>
<dbReference type="EMBL" id="VOAV01000004">
    <property type="protein sequence ID" value="TWO30968.1"/>
    <property type="molecule type" value="Genomic_DNA"/>
</dbReference>
<gene>
    <name evidence="3" type="ORF">XK09_00495</name>
</gene>
<organism evidence="3 4">
    <name type="scientific">Campylobacter lanienae</name>
    <dbReference type="NCBI Taxonomy" id="75658"/>
    <lineage>
        <taxon>Bacteria</taxon>
        <taxon>Pseudomonadati</taxon>
        <taxon>Campylobacterota</taxon>
        <taxon>Epsilonproteobacteria</taxon>
        <taxon>Campylobacterales</taxon>
        <taxon>Campylobacteraceae</taxon>
        <taxon>Campylobacter</taxon>
    </lineage>
</organism>
<protein>
    <submittedName>
        <fullName evidence="3">Uncharacterized protein</fullName>
    </submittedName>
</protein>
<keyword evidence="4" id="KW-1185">Reference proteome</keyword>
<keyword evidence="2" id="KW-0812">Transmembrane</keyword>
<reference evidence="3 4" key="1">
    <citation type="submission" date="2019-07" db="EMBL/GenBank/DDBJ databases">
        <title>Rapid identification of Enteric Bacteria from Whole Genome Sequences (WGS) using Average Nucleotide Identity (ANI).</title>
        <authorList>
            <person name="Lane C."/>
        </authorList>
    </citation>
    <scope>NUCLEOTIDE SEQUENCE [LARGE SCALE GENOMIC DNA]</scope>
    <source>
        <strain evidence="3 4">2013D-9588</strain>
    </source>
</reference>
<feature type="transmembrane region" description="Helical" evidence="2">
    <location>
        <begin position="308"/>
        <end position="331"/>
    </location>
</feature>
<dbReference type="Proteomes" id="UP000321599">
    <property type="component" value="Unassembled WGS sequence"/>
</dbReference>
<evidence type="ECO:0000313" key="3">
    <source>
        <dbReference type="EMBL" id="TWO30968.1"/>
    </source>
</evidence>
<feature type="coiled-coil region" evidence="1">
    <location>
        <begin position="351"/>
        <end position="378"/>
    </location>
</feature>
<keyword evidence="2" id="KW-0472">Membrane</keyword>
<evidence type="ECO:0000256" key="2">
    <source>
        <dbReference type="SAM" id="Phobius"/>
    </source>
</evidence>
<sequence length="473" mass="53813">MAINYKNLSLPAFKLGKQNLISADLYKNIIYRCFDEFKFKNQKRLSSKDFNASYMEARAFSALRYRGEVANLDSRIISYAYEELLLNPTKEYKISYYKNLDDSYTIFVIDMELALNGLKNSLKSLPNIDIMIPSPLLMSGFYSSGLVDKSKVDCYIFLDQNESYMSFYKDGEYIFHHPIIADSLALVAGANSFELSIRAINQNIDKFDEFIKMSIETLKSIANIDKIIPQRVFLSSFLGDLSELNRELSNHLNISVNGFSFLDKFGGKEVINLMIAIYAKELMAKRLKADFRIFQRPKPLHQRADGKLIISLVAGAMLGMIYPIYMLILALNLDLKREILKADLTTQNASLNSLNSDLALINNQLEKLSKDKQNIKDNINLNLSKIDKISNQINNQNLAIILSDITKSMDLHSLKAREIKLQNQKLIISIVSPNTKNINDFIKAFESIADISQIVSNKNLFESNITIGLKYGI</sequence>